<dbReference type="GO" id="GO:0009099">
    <property type="term" value="P:L-valine biosynthetic process"/>
    <property type="evidence" value="ECO:0007669"/>
    <property type="project" value="UniProtKB-UniPathway"/>
</dbReference>
<proteinExistence type="inferred from homology"/>
<keyword evidence="11" id="KW-1185">Reference proteome</keyword>
<protein>
    <recommendedName>
        <fullName evidence="8">Ketol-acid reductoisomerase type 1</fullName>
    </recommendedName>
    <alternativeName>
        <fullName evidence="7">Ketol-acid reductoisomerase type I</fullName>
    </alternativeName>
</protein>
<dbReference type="Gene3D" id="3.40.50.720">
    <property type="entry name" value="NAD(P)-binding Rossmann-like Domain"/>
    <property type="match status" value="1"/>
</dbReference>
<comment type="pathway">
    <text evidence="2">Amino-acid biosynthesis; L-isoleucine biosynthesis; L-isoleucine from 2-oxobutanoate: step 2/4.</text>
</comment>
<dbReference type="AlphaFoldDB" id="H6RL58"/>
<dbReference type="Pfam" id="PF01450">
    <property type="entry name" value="KARI_C"/>
    <property type="match status" value="1"/>
</dbReference>
<keyword evidence="4" id="KW-0028">Amino-acid biosynthesis</keyword>
<dbReference type="UniPathway" id="UPA00049">
    <property type="reaction ID" value="UER00060"/>
</dbReference>
<dbReference type="GO" id="GO:0016853">
    <property type="term" value="F:isomerase activity"/>
    <property type="evidence" value="ECO:0007669"/>
    <property type="project" value="UniProtKB-KW"/>
</dbReference>
<dbReference type="Gene3D" id="6.10.240.10">
    <property type="match status" value="1"/>
</dbReference>
<evidence type="ECO:0000256" key="5">
    <source>
        <dbReference type="ARBA" id="ARBA00023002"/>
    </source>
</evidence>
<dbReference type="GO" id="GO:0004455">
    <property type="term" value="F:ketol-acid reductoisomerase activity"/>
    <property type="evidence" value="ECO:0007669"/>
    <property type="project" value="InterPro"/>
</dbReference>
<organism evidence="10 11">
    <name type="scientific">Blastococcus saxobsidens (strain DD2)</name>
    <dbReference type="NCBI Taxonomy" id="1146883"/>
    <lineage>
        <taxon>Bacteria</taxon>
        <taxon>Bacillati</taxon>
        <taxon>Actinomycetota</taxon>
        <taxon>Actinomycetes</taxon>
        <taxon>Geodermatophilales</taxon>
        <taxon>Geodermatophilaceae</taxon>
        <taxon>Blastococcus</taxon>
    </lineage>
</organism>
<dbReference type="InterPro" id="IPR000506">
    <property type="entry name" value="KARI_C"/>
</dbReference>
<reference evidence="11" key="2">
    <citation type="submission" date="2012-02" db="EMBL/GenBank/DDBJ databases">
        <title>Complete genome sequence of Blastococcus saxobsidens strain DD2.</title>
        <authorList>
            <person name="Genoscope."/>
        </authorList>
    </citation>
    <scope>NUCLEOTIDE SEQUENCE [LARGE SCALE GENOMIC DNA]</scope>
    <source>
        <strain evidence="11">DD2</strain>
    </source>
</reference>
<dbReference type="Pfam" id="PF07991">
    <property type="entry name" value="KARI_N"/>
    <property type="match status" value="1"/>
</dbReference>
<dbReference type="STRING" id="1146883.BLASA_0209"/>
<dbReference type="GO" id="GO:0009097">
    <property type="term" value="P:isoleucine biosynthetic process"/>
    <property type="evidence" value="ECO:0007669"/>
    <property type="project" value="UniProtKB-UniPathway"/>
</dbReference>
<dbReference type="eggNOG" id="COG0059">
    <property type="taxonomic scope" value="Bacteria"/>
</dbReference>
<dbReference type="PANTHER" id="PTHR21371">
    <property type="entry name" value="KETOL-ACID REDUCTOISOMERASE, MITOCHONDRIAL"/>
    <property type="match status" value="1"/>
</dbReference>
<dbReference type="PROSITE" id="PS51850">
    <property type="entry name" value="KARI_N"/>
    <property type="match status" value="1"/>
</dbReference>
<evidence type="ECO:0000256" key="2">
    <source>
        <dbReference type="ARBA" id="ARBA00004885"/>
    </source>
</evidence>
<sequence length="346" mass="36628">MTEPQTVFYRQSDSDPAALAGSEIAVLGYGNLGRSVALNLRDSGLPVRVGNIDDAYRQRATDDGFAVLDLADAVDGADVVYLLLPDEVLPAVFGEQLAPRFGVGTAVCFASGYVLAYELVKPAADLDVLLLAPRMLGEEVRRAYVDGSGFLSYVSVEQDSTGRGRERMLGLASAIGSLQRGAIGLSAEQEATLDLFIEQSVGPYLGVAFQTAFRLGVEAGLPPEALVCELYMSGEMSRTISTMATAGFFESVRWHGLVAMYGGFLGTMGMDGEAMERHFREVLEQIRSGGFARKLQEEEAQGYPVLELIDAVTATDNPLTAAEQRVRAALGDPDGGPGGAPLTGGA</sequence>
<dbReference type="RefSeq" id="WP_014374105.1">
    <property type="nucleotide sequence ID" value="NC_016943.1"/>
</dbReference>
<evidence type="ECO:0000313" key="10">
    <source>
        <dbReference type="EMBL" id="CCG01188.1"/>
    </source>
</evidence>
<dbReference type="InterPro" id="IPR013023">
    <property type="entry name" value="KARI"/>
</dbReference>
<evidence type="ECO:0000256" key="4">
    <source>
        <dbReference type="ARBA" id="ARBA00022605"/>
    </source>
</evidence>
<dbReference type="KEGG" id="bsd:BLASA_0209"/>
<dbReference type="InterPro" id="IPR036291">
    <property type="entry name" value="NAD(P)-bd_dom_sf"/>
</dbReference>
<dbReference type="SUPFAM" id="SSF48179">
    <property type="entry name" value="6-phosphogluconate dehydrogenase C-terminal domain-like"/>
    <property type="match status" value="1"/>
</dbReference>
<keyword evidence="5 10" id="KW-0560">Oxidoreductase</keyword>
<dbReference type="HOGENOM" id="CLU_033821_0_0_11"/>
<comment type="similarity">
    <text evidence="3">Belongs to the ketol-acid reductoisomerase family.</text>
</comment>
<accession>H6RL58</accession>
<dbReference type="InterPro" id="IPR008927">
    <property type="entry name" value="6-PGluconate_DH-like_C_sf"/>
</dbReference>
<feature type="domain" description="KARI N-terminal Rossmann" evidence="9">
    <location>
        <begin position="5"/>
        <end position="187"/>
    </location>
</feature>
<evidence type="ECO:0000313" key="11">
    <source>
        <dbReference type="Proteomes" id="UP000007517"/>
    </source>
</evidence>
<reference evidence="10 11" key="1">
    <citation type="journal article" date="2012" name="J. Bacteriol.">
        <title>Genome Sequence of Blastococcus saxobsidens DD2, a Stone-Inhabiting Bacterium.</title>
        <authorList>
            <person name="Chouaia B."/>
            <person name="Crotti E."/>
            <person name="Brusetti L."/>
            <person name="Daffonchio D."/>
            <person name="Essoussi I."/>
            <person name="Nouioui I."/>
            <person name="Sbissi I."/>
            <person name="Ghodhbane-Gtari F."/>
            <person name="Gtari M."/>
            <person name="Vacherie B."/>
            <person name="Barbe V."/>
            <person name="Medigue C."/>
            <person name="Gury J."/>
            <person name="Pujic P."/>
            <person name="Normand P."/>
        </authorList>
    </citation>
    <scope>NUCLEOTIDE SEQUENCE [LARGE SCALE GENOMIC DNA]</scope>
    <source>
        <strain evidence="10 11">DD2</strain>
    </source>
</reference>
<evidence type="ECO:0000256" key="1">
    <source>
        <dbReference type="ARBA" id="ARBA00004864"/>
    </source>
</evidence>
<keyword evidence="6" id="KW-0100">Branched-chain amino acid biosynthesis</keyword>
<dbReference type="Proteomes" id="UP000007517">
    <property type="component" value="Chromosome"/>
</dbReference>
<dbReference type="PANTHER" id="PTHR21371:SF1">
    <property type="entry name" value="KETOL-ACID REDUCTOISOMERASE, MITOCHONDRIAL"/>
    <property type="match status" value="1"/>
</dbReference>
<dbReference type="UniPathway" id="UPA00047">
    <property type="reaction ID" value="UER00056"/>
</dbReference>
<evidence type="ECO:0000256" key="6">
    <source>
        <dbReference type="ARBA" id="ARBA00023304"/>
    </source>
</evidence>
<dbReference type="InterPro" id="IPR013116">
    <property type="entry name" value="KARI_N"/>
</dbReference>
<evidence type="ECO:0000259" key="9">
    <source>
        <dbReference type="PROSITE" id="PS51850"/>
    </source>
</evidence>
<evidence type="ECO:0000256" key="7">
    <source>
        <dbReference type="ARBA" id="ARBA00050043"/>
    </source>
</evidence>
<comment type="pathway">
    <text evidence="1">Amino-acid biosynthesis; L-valine biosynthesis; L-valine from pyruvate: step 2/4.</text>
</comment>
<evidence type="ECO:0000256" key="8">
    <source>
        <dbReference type="ARBA" id="ARBA00050044"/>
    </source>
</evidence>
<dbReference type="SUPFAM" id="SSF51735">
    <property type="entry name" value="NAD(P)-binding Rossmann-fold domains"/>
    <property type="match status" value="1"/>
</dbReference>
<keyword evidence="10" id="KW-0413">Isomerase</keyword>
<dbReference type="OrthoDB" id="9804088at2"/>
<gene>
    <name evidence="10" type="primary">ilvC</name>
    <name evidence="10" type="ordered locus">BLASA_0209</name>
</gene>
<evidence type="ECO:0000256" key="3">
    <source>
        <dbReference type="ARBA" id="ARBA00010318"/>
    </source>
</evidence>
<name>H6RL58_BLASD</name>
<dbReference type="EMBL" id="FO117623">
    <property type="protein sequence ID" value="CCG01188.1"/>
    <property type="molecule type" value="Genomic_DNA"/>
</dbReference>